<name>A0A0E0JI12_ORYPU</name>
<keyword evidence="3" id="KW-1185">Reference proteome</keyword>
<sequence>MTQELGREDRLIGPGTTSDADRRQLPPLAHRRLPGHHPSPVGCRLRLLTSITFSTCQAIAGIDVAAAYQRNGGRSSWRRWIDATVADQVIGGPQSFQSLRSIHPSCEDETRRRQAATARRPGSHQIEQTKPNPSSRGGLAIPIPMTTPSRATTTATSLVNSEGAANTIPLRIGCLSPLLV</sequence>
<evidence type="ECO:0000313" key="3">
    <source>
        <dbReference type="Proteomes" id="UP000026962"/>
    </source>
</evidence>
<dbReference type="Gramene" id="OPUNC01G13830.1">
    <property type="protein sequence ID" value="OPUNC01G13830.1"/>
    <property type="gene ID" value="OPUNC01G13830"/>
</dbReference>
<dbReference type="Proteomes" id="UP000026962">
    <property type="component" value="Chromosome 1"/>
</dbReference>
<dbReference type="HOGENOM" id="CLU_1498624_0_0_1"/>
<organism evidence="2">
    <name type="scientific">Oryza punctata</name>
    <name type="common">Red rice</name>
    <dbReference type="NCBI Taxonomy" id="4537"/>
    <lineage>
        <taxon>Eukaryota</taxon>
        <taxon>Viridiplantae</taxon>
        <taxon>Streptophyta</taxon>
        <taxon>Embryophyta</taxon>
        <taxon>Tracheophyta</taxon>
        <taxon>Spermatophyta</taxon>
        <taxon>Magnoliopsida</taxon>
        <taxon>Liliopsida</taxon>
        <taxon>Poales</taxon>
        <taxon>Poaceae</taxon>
        <taxon>BOP clade</taxon>
        <taxon>Oryzoideae</taxon>
        <taxon>Oryzeae</taxon>
        <taxon>Oryzinae</taxon>
        <taxon>Oryza</taxon>
    </lineage>
</organism>
<evidence type="ECO:0000256" key="1">
    <source>
        <dbReference type="SAM" id="MobiDB-lite"/>
    </source>
</evidence>
<protein>
    <submittedName>
        <fullName evidence="2">Uncharacterized protein</fullName>
    </submittedName>
</protein>
<proteinExistence type="predicted"/>
<evidence type="ECO:0000313" key="2">
    <source>
        <dbReference type="EnsemblPlants" id="OPUNC01G13830.1"/>
    </source>
</evidence>
<accession>A0A0E0JI12</accession>
<feature type="compositionally biased region" description="Polar residues" evidence="1">
    <location>
        <begin position="125"/>
        <end position="135"/>
    </location>
</feature>
<dbReference type="AlphaFoldDB" id="A0A0E0JI12"/>
<dbReference type="EnsemblPlants" id="OPUNC01G13830.1">
    <property type="protein sequence ID" value="OPUNC01G13830.1"/>
    <property type="gene ID" value="OPUNC01G13830"/>
</dbReference>
<feature type="region of interest" description="Disordered" evidence="1">
    <location>
        <begin position="1"/>
        <end position="37"/>
    </location>
</feature>
<reference evidence="2" key="1">
    <citation type="submission" date="2015-04" db="UniProtKB">
        <authorList>
            <consortium name="EnsemblPlants"/>
        </authorList>
    </citation>
    <scope>IDENTIFICATION</scope>
</reference>
<feature type="compositionally biased region" description="Basic and acidic residues" evidence="1">
    <location>
        <begin position="1"/>
        <end position="11"/>
    </location>
</feature>
<reference evidence="2" key="2">
    <citation type="submission" date="2018-05" db="EMBL/GenBank/DDBJ databases">
        <title>OpunRS2 (Oryza punctata Reference Sequence Version 2).</title>
        <authorList>
            <person name="Zhang J."/>
            <person name="Kudrna D."/>
            <person name="Lee S."/>
            <person name="Talag J."/>
            <person name="Welchert J."/>
            <person name="Wing R.A."/>
        </authorList>
    </citation>
    <scope>NUCLEOTIDE SEQUENCE [LARGE SCALE GENOMIC DNA]</scope>
</reference>
<feature type="region of interest" description="Disordered" evidence="1">
    <location>
        <begin position="105"/>
        <end position="152"/>
    </location>
</feature>